<evidence type="ECO:0000313" key="4">
    <source>
        <dbReference type="Proteomes" id="UP001642409"/>
    </source>
</evidence>
<accession>A0AA86N7J2</accession>
<comment type="caution">
    <text evidence="2">The sequence shown here is derived from an EMBL/GenBank/DDBJ whole genome shotgun (WGS) entry which is preliminary data.</text>
</comment>
<organism evidence="2">
    <name type="scientific">Hexamita inflata</name>
    <dbReference type="NCBI Taxonomy" id="28002"/>
    <lineage>
        <taxon>Eukaryota</taxon>
        <taxon>Metamonada</taxon>
        <taxon>Diplomonadida</taxon>
        <taxon>Hexamitidae</taxon>
        <taxon>Hexamitinae</taxon>
        <taxon>Hexamita</taxon>
    </lineage>
</organism>
<protein>
    <submittedName>
        <fullName evidence="3">Hypothetical_protein</fullName>
    </submittedName>
</protein>
<dbReference type="Proteomes" id="UP001642409">
    <property type="component" value="Unassembled WGS sequence"/>
</dbReference>
<evidence type="ECO:0000313" key="2">
    <source>
        <dbReference type="EMBL" id="CAI9914419.1"/>
    </source>
</evidence>
<proteinExistence type="predicted"/>
<feature type="coiled-coil region" evidence="1">
    <location>
        <begin position="55"/>
        <end position="135"/>
    </location>
</feature>
<evidence type="ECO:0000313" key="3">
    <source>
        <dbReference type="EMBL" id="CAL6095691.1"/>
    </source>
</evidence>
<keyword evidence="4" id="KW-1185">Reference proteome</keyword>
<dbReference type="EMBL" id="CATOUU010000050">
    <property type="protein sequence ID" value="CAI9914419.1"/>
    <property type="molecule type" value="Genomic_DNA"/>
</dbReference>
<reference evidence="2" key="1">
    <citation type="submission" date="2023-06" db="EMBL/GenBank/DDBJ databases">
        <authorList>
            <person name="Kurt Z."/>
        </authorList>
    </citation>
    <scope>NUCLEOTIDE SEQUENCE</scope>
</reference>
<keyword evidence="1" id="KW-0175">Coiled coil</keyword>
<name>A0AA86N7J2_9EUKA</name>
<dbReference type="EMBL" id="CAXDID020000478">
    <property type="protein sequence ID" value="CAL6095691.1"/>
    <property type="molecule type" value="Genomic_DNA"/>
</dbReference>
<gene>
    <name evidence="2" type="ORF">HINF_LOCUS2064</name>
    <name evidence="3" type="ORF">HINF_LOCUS68071</name>
</gene>
<dbReference type="AlphaFoldDB" id="A0AA86N7J2"/>
<sequence length="145" mass="17129">MEQNLELQAVLAQNKLLQNQYCELRNIFDEQKLLLKQFQTNSSSADLVKQTVNLKQQLEQTKWNAECEVERHALQTHELNKQLKAALNRTNQIEIELKAQKDRNESLKEQNKLLVKAKEEEIKELNDKIEKRNLLIKTLHSQIKK</sequence>
<reference evidence="3 4" key="2">
    <citation type="submission" date="2024-07" db="EMBL/GenBank/DDBJ databases">
        <authorList>
            <person name="Akdeniz Z."/>
        </authorList>
    </citation>
    <scope>NUCLEOTIDE SEQUENCE [LARGE SCALE GENOMIC DNA]</scope>
</reference>
<evidence type="ECO:0000256" key="1">
    <source>
        <dbReference type="SAM" id="Coils"/>
    </source>
</evidence>